<sequence length="162" mass="17579">MKTSMSSRVVNIIVACGIVLTLLALLATPLLLTAFLKSAYSILDQDMVTVITSSIYLCAVPFVMALFQLKKLSKIALGGNPFTYHTAKALKVIAVCAFIEIVLFNGCSVFLIYAYDLFLYAATIVPMVVVTFIALTGGLLSLTLAQLFEEAARIKEENDQTI</sequence>
<dbReference type="InterPro" id="IPR021354">
    <property type="entry name" value="DUF2975"/>
</dbReference>
<evidence type="ECO:0000313" key="2">
    <source>
        <dbReference type="EMBL" id="SYX86822.1"/>
    </source>
</evidence>
<feature type="transmembrane region" description="Helical" evidence="1">
    <location>
        <begin position="48"/>
        <end position="69"/>
    </location>
</feature>
<dbReference type="Pfam" id="PF11188">
    <property type="entry name" value="DUF2975"/>
    <property type="match status" value="1"/>
</dbReference>
<dbReference type="Proteomes" id="UP000304148">
    <property type="component" value="Chromosome"/>
</dbReference>
<feature type="transmembrane region" description="Helical" evidence="1">
    <location>
        <begin position="90"/>
        <end position="113"/>
    </location>
</feature>
<keyword evidence="1" id="KW-0812">Transmembrane</keyword>
<keyword evidence="1" id="KW-1133">Transmembrane helix</keyword>
<evidence type="ECO:0000256" key="1">
    <source>
        <dbReference type="SAM" id="Phobius"/>
    </source>
</evidence>
<reference evidence="3" key="1">
    <citation type="submission" date="2018-08" db="EMBL/GenBank/DDBJ databases">
        <authorList>
            <person name="Chevrot R."/>
        </authorList>
    </citation>
    <scope>NUCLEOTIDE SEQUENCE [LARGE SCALE GENOMIC DNA]</scope>
</reference>
<dbReference type="EMBL" id="LS992241">
    <property type="protein sequence ID" value="SYX86822.1"/>
    <property type="molecule type" value="Genomic_DNA"/>
</dbReference>
<organism evidence="2 3">
    <name type="scientific">Paenibacillus alvei</name>
    <name type="common">Bacillus alvei</name>
    <dbReference type="NCBI Taxonomy" id="44250"/>
    <lineage>
        <taxon>Bacteria</taxon>
        <taxon>Bacillati</taxon>
        <taxon>Bacillota</taxon>
        <taxon>Bacilli</taxon>
        <taxon>Bacillales</taxon>
        <taxon>Paenibacillaceae</taxon>
        <taxon>Paenibacillus</taxon>
    </lineage>
</organism>
<accession>A0A383RJQ9</accession>
<dbReference type="AlphaFoldDB" id="A0A383RJQ9"/>
<evidence type="ECO:0008006" key="4">
    <source>
        <dbReference type="Google" id="ProtNLM"/>
    </source>
</evidence>
<gene>
    <name evidence="2" type="ORF">PBLR_15248</name>
</gene>
<evidence type="ECO:0000313" key="3">
    <source>
        <dbReference type="Proteomes" id="UP000304148"/>
    </source>
</evidence>
<protein>
    <recommendedName>
        <fullName evidence="4">DUF2975 domain-containing protein</fullName>
    </recommendedName>
</protein>
<feature type="transmembrane region" description="Helical" evidence="1">
    <location>
        <begin position="12"/>
        <end position="36"/>
    </location>
</feature>
<proteinExistence type="predicted"/>
<dbReference type="RefSeq" id="WP_138188632.1">
    <property type="nucleotide sequence ID" value="NZ_LS992241.1"/>
</dbReference>
<keyword evidence="1" id="KW-0472">Membrane</keyword>
<name>A0A383RJQ9_PAEAL</name>
<feature type="transmembrane region" description="Helical" evidence="1">
    <location>
        <begin position="119"/>
        <end position="145"/>
    </location>
</feature>